<evidence type="ECO:0000256" key="1">
    <source>
        <dbReference type="ARBA" id="ARBA00001936"/>
    </source>
</evidence>
<keyword evidence="8 12" id="KW-0067">ATP-binding</keyword>
<dbReference type="GO" id="GO:0006397">
    <property type="term" value="P:mRNA processing"/>
    <property type="evidence" value="ECO:0007669"/>
    <property type="project" value="UniProtKB-KW"/>
</dbReference>
<dbReference type="GO" id="GO:0003723">
    <property type="term" value="F:RNA binding"/>
    <property type="evidence" value="ECO:0007669"/>
    <property type="project" value="UniProtKB-UniRule"/>
</dbReference>
<dbReference type="InterPro" id="IPR007012">
    <property type="entry name" value="PolA_pol_cen_dom"/>
</dbReference>
<dbReference type="Pfam" id="PF04928">
    <property type="entry name" value="PAP_central"/>
    <property type="match status" value="1"/>
</dbReference>
<dbReference type="InterPro" id="IPR011068">
    <property type="entry name" value="NuclTrfase_I-like_C"/>
</dbReference>
<feature type="binding site" evidence="13">
    <location>
        <position position="163"/>
    </location>
    <ligand>
        <name>ATP</name>
        <dbReference type="ChEBI" id="CHEBI:30616"/>
    </ligand>
</feature>
<dbReference type="AlphaFoldDB" id="A7RJ31"/>
<accession>A7RJ31</accession>
<dbReference type="SUPFAM" id="SSF81631">
    <property type="entry name" value="PAP/OAS1 substrate-binding domain"/>
    <property type="match status" value="1"/>
</dbReference>
<evidence type="ECO:0000256" key="11">
    <source>
        <dbReference type="ARBA" id="ARBA00048830"/>
    </source>
</evidence>
<dbReference type="EC" id="2.7.7.19" evidence="12"/>
<feature type="binding site" evidence="14">
    <location>
        <position position="109"/>
    </location>
    <ligand>
        <name>Mg(2+)</name>
        <dbReference type="ChEBI" id="CHEBI:18420"/>
        <label>2</label>
        <note>catalytic</note>
    </ligand>
</feature>
<proteinExistence type="inferred from homology"/>
<keyword evidence="5 12" id="KW-0808">Transferase</keyword>
<comment type="similarity">
    <text evidence="3 12">Belongs to the poly(A) polymerase family.</text>
</comment>
<feature type="binding site" evidence="14">
    <location>
        <position position="111"/>
    </location>
    <ligand>
        <name>Mg(2+)</name>
        <dbReference type="ChEBI" id="CHEBI:18420"/>
        <label>1</label>
        <note>catalytic</note>
    </ligand>
</feature>
<dbReference type="GO" id="GO:0005524">
    <property type="term" value="F:ATP binding"/>
    <property type="evidence" value="ECO:0007669"/>
    <property type="project" value="UniProtKB-UniRule"/>
</dbReference>
<keyword evidence="4 12" id="KW-0507">mRNA processing</keyword>
<evidence type="ECO:0000256" key="3">
    <source>
        <dbReference type="ARBA" id="ARBA00010912"/>
    </source>
</evidence>
<dbReference type="EMBL" id="DS469513">
    <property type="protein sequence ID" value="EDO48505.1"/>
    <property type="molecule type" value="Genomic_DNA"/>
</dbReference>
<dbReference type="Gene3D" id="3.30.70.590">
    <property type="entry name" value="Poly(A) polymerase predicted RNA binding domain"/>
    <property type="match status" value="1"/>
</dbReference>
<dbReference type="PhylomeDB" id="A7RJ31"/>
<dbReference type="FunFam" id="1.10.1410.10:FF:000001">
    <property type="entry name" value="Putative poly(A) polymerase gamma"/>
    <property type="match status" value="1"/>
</dbReference>
<feature type="binding site" evidence="13">
    <location>
        <position position="224"/>
    </location>
    <ligand>
        <name>ATP</name>
        <dbReference type="ChEBI" id="CHEBI:30616"/>
    </ligand>
</feature>
<dbReference type="HOGENOM" id="CLU_011511_4_1_1"/>
<evidence type="ECO:0000259" key="17">
    <source>
        <dbReference type="Pfam" id="PF04928"/>
    </source>
</evidence>
<dbReference type="SUPFAM" id="SSF55003">
    <property type="entry name" value="PAP/Archaeal CCA-adding enzyme, C-terminal domain"/>
    <property type="match status" value="1"/>
</dbReference>
<dbReference type="GO" id="GO:0046872">
    <property type="term" value="F:metal ion binding"/>
    <property type="evidence" value="ECO:0007669"/>
    <property type="project" value="UniProtKB-KW"/>
</dbReference>
<name>A7RJ31_NEMVE</name>
<feature type="binding site" evidence="13">
    <location>
        <position position="233"/>
    </location>
    <ligand>
        <name>ATP</name>
        <dbReference type="ChEBI" id="CHEBI:30616"/>
    </ligand>
</feature>
<evidence type="ECO:0000256" key="2">
    <source>
        <dbReference type="ARBA" id="ARBA00004123"/>
    </source>
</evidence>
<protein>
    <recommendedName>
        <fullName evidence="12">Poly(A) polymerase</fullName>
        <ecNumber evidence="12">2.7.7.19</ecNumber>
    </recommendedName>
</protein>
<comment type="catalytic activity">
    <reaction evidence="11 12">
        <text>RNA(n) + ATP = RNA(n)-3'-adenine ribonucleotide + diphosphate</text>
        <dbReference type="Rhea" id="RHEA:11332"/>
        <dbReference type="Rhea" id="RHEA-COMP:14527"/>
        <dbReference type="Rhea" id="RHEA-COMP:17347"/>
        <dbReference type="ChEBI" id="CHEBI:30616"/>
        <dbReference type="ChEBI" id="CHEBI:33019"/>
        <dbReference type="ChEBI" id="CHEBI:140395"/>
        <dbReference type="ChEBI" id="CHEBI:173115"/>
        <dbReference type="EC" id="2.7.7.19"/>
    </reaction>
</comment>
<keyword evidence="6 14" id="KW-0479">Metal-binding</keyword>
<evidence type="ECO:0000259" key="16">
    <source>
        <dbReference type="Pfam" id="PF04926"/>
    </source>
</evidence>
<comment type="subcellular location">
    <subcellularLocation>
        <location evidence="2 12">Nucleus</location>
    </subcellularLocation>
</comment>
<organism evidence="19 20">
    <name type="scientific">Nematostella vectensis</name>
    <name type="common">Starlet sea anemone</name>
    <dbReference type="NCBI Taxonomy" id="45351"/>
    <lineage>
        <taxon>Eukaryota</taxon>
        <taxon>Metazoa</taxon>
        <taxon>Cnidaria</taxon>
        <taxon>Anthozoa</taxon>
        <taxon>Hexacorallia</taxon>
        <taxon>Actiniaria</taxon>
        <taxon>Edwardsiidae</taxon>
        <taxon>Nematostella</taxon>
    </lineage>
</organism>
<dbReference type="InterPro" id="IPR048840">
    <property type="entry name" value="PolA_pol_NTPase"/>
</dbReference>
<dbReference type="STRING" id="45351.A7RJ31"/>
<feature type="binding site" evidence="13">
    <location>
        <begin position="242"/>
        <end position="243"/>
    </location>
    <ligand>
        <name>ATP</name>
        <dbReference type="ChEBI" id="CHEBI:30616"/>
    </ligand>
</feature>
<sequence>MMSSSTAGSNPPQKSFGVTSAISHAGPKPRDLELTKRLEEALIPYGVFESEDELQQRMIVLAKLNELVKEWIVEVSIKKNMPENVAKTVGGKIFTFGSFRLGVHTKGADIDTLLVAPRHIDRADFFSSFYDLLKNHPDVRELRAVENAFVPVIKLIFCDIEVDLLFARLASPEIPDNLDLLDENLLKNLDPKCVRSLNGCRVTDEILRQVPNIESFRLTLRAVKLWAKKHGVYSNVLGFLGGVSWAILVARTCQLYPNAAASTLLQKFFLVFSRWEWPNPVLLKNIPTPSENKLGFQIWDPRTNPGDRYHLMPIITPAYPQQNFSFSVSMSTRKIMCDEFFIRLKNTEDVISGKANWDILFTPPNFFHKYKHYIVLSASSNTEEEHLEWIGLVESKVRLLISYLENNEYIKLAHVNPKSYGPLDSEGEKHVTRWFIGLMCEKLENVNINLTYEIQMFENKVHTQAVKIMMLKKEWLQRLSMLEENS</sequence>
<feature type="binding site" evidence="14">
    <location>
        <position position="163"/>
    </location>
    <ligand>
        <name>Mg(2+)</name>
        <dbReference type="ChEBI" id="CHEBI:18420"/>
        <label>2</label>
        <note>catalytic</note>
    </ligand>
</feature>
<evidence type="ECO:0000256" key="8">
    <source>
        <dbReference type="ARBA" id="ARBA00022840"/>
    </source>
</evidence>
<dbReference type="eggNOG" id="KOG2245">
    <property type="taxonomic scope" value="Eukaryota"/>
</dbReference>
<feature type="binding site" evidence="13">
    <location>
        <position position="105"/>
    </location>
    <ligand>
        <name>ATP</name>
        <dbReference type="ChEBI" id="CHEBI:30616"/>
    </ligand>
</feature>
<feature type="binding site" evidence="13">
    <location>
        <begin position="96"/>
        <end position="98"/>
    </location>
    <ligand>
        <name>ATP</name>
        <dbReference type="ChEBI" id="CHEBI:30616"/>
    </ligand>
</feature>
<dbReference type="PANTHER" id="PTHR10682">
    <property type="entry name" value="POLY A POLYMERASE"/>
    <property type="match status" value="1"/>
</dbReference>
<feature type="binding site" evidence="13">
    <location>
        <begin position="109"/>
        <end position="111"/>
    </location>
    <ligand>
        <name>ATP</name>
        <dbReference type="ChEBI" id="CHEBI:30616"/>
    </ligand>
</feature>
<keyword evidence="7 12" id="KW-0547">Nucleotide-binding</keyword>
<evidence type="ECO:0000256" key="15">
    <source>
        <dbReference type="SAM" id="MobiDB-lite"/>
    </source>
</evidence>
<dbReference type="InterPro" id="IPR043519">
    <property type="entry name" value="NT_sf"/>
</dbReference>
<evidence type="ECO:0000256" key="7">
    <source>
        <dbReference type="ARBA" id="ARBA00022741"/>
    </source>
</evidence>
<dbReference type="OMA" id="EWKWPQP"/>
<evidence type="ECO:0000313" key="19">
    <source>
        <dbReference type="EMBL" id="EDO48505.1"/>
    </source>
</evidence>
<dbReference type="Proteomes" id="UP000001593">
    <property type="component" value="Unassembled WGS sequence"/>
</dbReference>
<evidence type="ECO:0000256" key="13">
    <source>
        <dbReference type="PIRSR" id="PIRSR018425-1"/>
    </source>
</evidence>
<evidence type="ECO:0000256" key="5">
    <source>
        <dbReference type="ARBA" id="ARBA00022679"/>
    </source>
</evidence>
<dbReference type="FunFam" id="3.30.70.590:FF:000004">
    <property type="entry name" value="Poly(A) polymerase gamma"/>
    <property type="match status" value="1"/>
</dbReference>
<dbReference type="GO" id="GO:0031123">
    <property type="term" value="P:RNA 3'-end processing"/>
    <property type="evidence" value="ECO:0007669"/>
    <property type="project" value="InterPro"/>
</dbReference>
<keyword evidence="9 14" id="KW-0460">Magnesium</keyword>
<dbReference type="Pfam" id="PF20750">
    <property type="entry name" value="PAP_NTPase"/>
    <property type="match status" value="1"/>
</dbReference>
<evidence type="ECO:0000256" key="12">
    <source>
        <dbReference type="PIRNR" id="PIRNR018425"/>
    </source>
</evidence>
<comment type="cofactor">
    <cofactor evidence="14">
        <name>Mg(2+)</name>
        <dbReference type="ChEBI" id="CHEBI:18420"/>
    </cofactor>
    <text evidence="14">Binds 2 magnesium ions. Also active with manganese.</text>
</comment>
<keyword evidence="10 12" id="KW-0539">Nucleus</keyword>
<dbReference type="InterPro" id="IPR007010">
    <property type="entry name" value="PolA_pol_RNA-bd_dom"/>
</dbReference>
<comment type="function">
    <text evidence="12">Polymerase that creates the 3'-poly(A) tail of mRNA's.</text>
</comment>
<evidence type="ECO:0000256" key="4">
    <source>
        <dbReference type="ARBA" id="ARBA00022664"/>
    </source>
</evidence>
<evidence type="ECO:0000256" key="14">
    <source>
        <dbReference type="PIRSR" id="PIRSR018425-2"/>
    </source>
</evidence>
<feature type="binding site" evidence="14">
    <location>
        <position position="109"/>
    </location>
    <ligand>
        <name>Mg(2+)</name>
        <dbReference type="ChEBI" id="CHEBI:18420"/>
        <label>1</label>
        <note>catalytic</note>
    </ligand>
</feature>
<feature type="domain" description="Poly(A) polymerase central" evidence="17">
    <location>
        <begin position="215"/>
        <end position="362"/>
    </location>
</feature>
<reference evidence="19 20" key="1">
    <citation type="journal article" date="2007" name="Science">
        <title>Sea anemone genome reveals ancestral eumetazoan gene repertoire and genomic organization.</title>
        <authorList>
            <person name="Putnam N.H."/>
            <person name="Srivastava M."/>
            <person name="Hellsten U."/>
            <person name="Dirks B."/>
            <person name="Chapman J."/>
            <person name="Salamov A."/>
            <person name="Terry A."/>
            <person name="Shapiro H."/>
            <person name="Lindquist E."/>
            <person name="Kapitonov V.V."/>
            <person name="Jurka J."/>
            <person name="Genikhovich G."/>
            <person name="Grigoriev I.V."/>
            <person name="Lucas S.M."/>
            <person name="Steele R.E."/>
            <person name="Finnerty J.R."/>
            <person name="Technau U."/>
            <person name="Martindale M.Q."/>
            <person name="Rokhsar D.S."/>
        </authorList>
    </citation>
    <scope>NUCLEOTIDE SEQUENCE [LARGE SCALE GENOMIC DNA]</scope>
    <source>
        <strain evidence="20">CH2 X CH6</strain>
    </source>
</reference>
<dbReference type="SUPFAM" id="SSF81301">
    <property type="entry name" value="Nucleotidyltransferase"/>
    <property type="match status" value="1"/>
</dbReference>
<dbReference type="Pfam" id="PF04926">
    <property type="entry name" value="PAP_RNA-bind"/>
    <property type="match status" value="1"/>
</dbReference>
<evidence type="ECO:0000256" key="10">
    <source>
        <dbReference type="ARBA" id="ARBA00023242"/>
    </source>
</evidence>
<dbReference type="GO" id="GO:0005634">
    <property type="term" value="C:nucleus"/>
    <property type="evidence" value="ECO:0000318"/>
    <property type="project" value="GO_Central"/>
</dbReference>
<comment type="cofactor">
    <cofactor evidence="1">
        <name>Mn(2+)</name>
        <dbReference type="ChEBI" id="CHEBI:29035"/>
    </cofactor>
</comment>
<dbReference type="InParanoid" id="A7RJ31"/>
<dbReference type="PIRSF" id="PIRSF018425">
    <property type="entry name" value="PolyA_polymerase"/>
    <property type="match status" value="1"/>
</dbReference>
<dbReference type="Gene3D" id="3.30.460.10">
    <property type="entry name" value="Beta Polymerase, domain 2"/>
    <property type="match status" value="1"/>
</dbReference>
<feature type="domain" description="Poly(A) polymerase nucleotidyltransferase" evidence="18">
    <location>
        <begin position="17"/>
        <end position="210"/>
    </location>
</feature>
<gene>
    <name evidence="19" type="ORF">NEMVEDRAFT_v1g178614</name>
</gene>
<feature type="region of interest" description="Disordered" evidence="15">
    <location>
        <begin position="1"/>
        <end position="28"/>
    </location>
</feature>
<dbReference type="Gene3D" id="1.10.1410.10">
    <property type="match status" value="1"/>
</dbReference>
<evidence type="ECO:0000256" key="6">
    <source>
        <dbReference type="ARBA" id="ARBA00022723"/>
    </source>
</evidence>
<feature type="binding site" evidence="14">
    <location>
        <position position="111"/>
    </location>
    <ligand>
        <name>Mg(2+)</name>
        <dbReference type="ChEBI" id="CHEBI:18420"/>
        <label>2</label>
        <note>catalytic</note>
    </ligand>
</feature>
<evidence type="ECO:0000313" key="20">
    <source>
        <dbReference type="Proteomes" id="UP000001593"/>
    </source>
</evidence>
<dbReference type="InterPro" id="IPR014492">
    <property type="entry name" value="PolyA_polymerase"/>
</dbReference>
<evidence type="ECO:0000256" key="9">
    <source>
        <dbReference type="ARBA" id="ARBA00022842"/>
    </source>
</evidence>
<keyword evidence="20" id="KW-1185">Reference proteome</keyword>
<evidence type="ECO:0000259" key="18">
    <source>
        <dbReference type="Pfam" id="PF20750"/>
    </source>
</evidence>
<dbReference type="GO" id="GO:1990817">
    <property type="term" value="F:poly(A) RNA polymerase activity"/>
    <property type="evidence" value="ECO:0000318"/>
    <property type="project" value="GO_Central"/>
</dbReference>
<feature type="compositionally biased region" description="Polar residues" evidence="15">
    <location>
        <begin position="1"/>
        <end position="22"/>
    </location>
</feature>
<dbReference type="PANTHER" id="PTHR10682:SF10">
    <property type="entry name" value="POLYNUCLEOTIDE ADENYLYLTRANSFERASE"/>
    <property type="match status" value="1"/>
</dbReference>
<dbReference type="CDD" id="cd05402">
    <property type="entry name" value="NT_PAP_TUTase"/>
    <property type="match status" value="1"/>
</dbReference>
<dbReference type="FunFam" id="3.30.460.10:FF:000002">
    <property type="entry name" value="Poly(A) polymerase alpha, putative"/>
    <property type="match status" value="1"/>
</dbReference>
<feature type="domain" description="Poly(A) polymerase RNA-binding" evidence="16">
    <location>
        <begin position="365"/>
        <end position="420"/>
    </location>
</feature>